<keyword evidence="8" id="KW-0325">Glycoprotein</keyword>
<organism evidence="11 12">
    <name type="scientific">Fregetta grallaria</name>
    <name type="common">White-bellied storm-petrel</name>
    <name type="synonym">Procellaria grallaria</name>
    <dbReference type="NCBI Taxonomy" id="79628"/>
    <lineage>
        <taxon>Eukaryota</taxon>
        <taxon>Metazoa</taxon>
        <taxon>Chordata</taxon>
        <taxon>Craniata</taxon>
        <taxon>Vertebrata</taxon>
        <taxon>Euteleostomi</taxon>
        <taxon>Archelosauria</taxon>
        <taxon>Archosauria</taxon>
        <taxon>Dinosauria</taxon>
        <taxon>Saurischia</taxon>
        <taxon>Theropoda</taxon>
        <taxon>Coelurosauria</taxon>
        <taxon>Aves</taxon>
        <taxon>Neognathae</taxon>
        <taxon>Neoaves</taxon>
        <taxon>Aequornithes</taxon>
        <taxon>Procellariiformes</taxon>
        <taxon>Hydrobatidae</taxon>
        <taxon>Fregetta</taxon>
    </lineage>
</organism>
<evidence type="ECO:0000256" key="9">
    <source>
        <dbReference type="PROSITE-ProRule" id="PRU00196"/>
    </source>
</evidence>
<dbReference type="GO" id="GO:0004252">
    <property type="term" value="F:serine-type endopeptidase activity"/>
    <property type="evidence" value="ECO:0007669"/>
    <property type="project" value="TreeGrafter"/>
</dbReference>
<dbReference type="SUPFAM" id="SSF56487">
    <property type="entry name" value="SRCR-like"/>
    <property type="match status" value="2"/>
</dbReference>
<feature type="non-terminal residue" evidence="11">
    <location>
        <position position="1"/>
    </location>
</feature>
<comment type="caution">
    <text evidence="11">The sequence shown here is derived from an EMBL/GenBank/DDBJ whole genome shotgun (WGS) entry which is preliminary data.</text>
</comment>
<evidence type="ECO:0000259" key="10">
    <source>
        <dbReference type="PROSITE" id="PS50287"/>
    </source>
</evidence>
<keyword evidence="5" id="KW-1133">Transmembrane helix</keyword>
<dbReference type="EMBL" id="VZZT01003907">
    <property type="protein sequence ID" value="NXW10669.1"/>
    <property type="molecule type" value="Genomic_DNA"/>
</dbReference>
<gene>
    <name evidence="11" type="primary">Dmbt1_11</name>
    <name evidence="11" type="ORF">FREGRA_R04461</name>
</gene>
<feature type="disulfide bond" evidence="9">
    <location>
        <begin position="31"/>
        <end position="92"/>
    </location>
</feature>
<dbReference type="Gene3D" id="3.10.250.10">
    <property type="entry name" value="SRCR-like domain"/>
    <property type="match status" value="2"/>
</dbReference>
<dbReference type="PANTHER" id="PTHR48071:SF27">
    <property type="entry name" value="SCAVENGER RECEPTOR CYSTEINE-RICH TYPE 1 PROTEIN M130-LIKE"/>
    <property type="match status" value="1"/>
</dbReference>
<keyword evidence="12" id="KW-1185">Reference proteome</keyword>
<comment type="subcellular location">
    <subcellularLocation>
        <location evidence="1">Membrane</location>
        <topology evidence="1">Single-pass membrane protein</topology>
    </subcellularLocation>
</comment>
<evidence type="ECO:0000256" key="4">
    <source>
        <dbReference type="ARBA" id="ARBA00022737"/>
    </source>
</evidence>
<dbReference type="PRINTS" id="PR00258">
    <property type="entry name" value="SPERACTRCPTR"/>
</dbReference>
<evidence type="ECO:0000313" key="12">
    <source>
        <dbReference type="Proteomes" id="UP000563060"/>
    </source>
</evidence>
<evidence type="ECO:0000256" key="6">
    <source>
        <dbReference type="ARBA" id="ARBA00023136"/>
    </source>
</evidence>
<dbReference type="PANTHER" id="PTHR48071">
    <property type="entry name" value="SRCR DOMAIN-CONTAINING PROTEIN"/>
    <property type="match status" value="1"/>
</dbReference>
<dbReference type="InterPro" id="IPR001190">
    <property type="entry name" value="SRCR"/>
</dbReference>
<evidence type="ECO:0000256" key="7">
    <source>
        <dbReference type="ARBA" id="ARBA00023157"/>
    </source>
</evidence>
<dbReference type="FunFam" id="3.10.250.10:FF:000002">
    <property type="entry name" value="Scavenger receptor cysteine-rich type 1 protein M130"/>
    <property type="match status" value="1"/>
</dbReference>
<evidence type="ECO:0000313" key="11">
    <source>
        <dbReference type="EMBL" id="NXW10669.1"/>
    </source>
</evidence>
<dbReference type="Pfam" id="PF00530">
    <property type="entry name" value="SRCR"/>
    <property type="match status" value="2"/>
</dbReference>
<dbReference type="GO" id="GO:0031638">
    <property type="term" value="P:zymogen activation"/>
    <property type="evidence" value="ECO:0007669"/>
    <property type="project" value="TreeGrafter"/>
</dbReference>
<sequence length="163" mass="17702">RCAGRVEVFYNEEWGTVCDDNWDFADAKVVCRQLDCGTVVSAPQRARFRWGQGPIWLDDVDCTGTEAALSQCRNKGWGIHACEHGEDASVVCSATGQAGISGKNLLSSESVFRLGPEALRLVNGPHRCAGRVEVFHNQQWGTVCDGGWDLKDAAVVCRQLGCG</sequence>
<feature type="disulfide bond" evidence="9">
    <location>
        <begin position="62"/>
        <end position="72"/>
    </location>
</feature>
<evidence type="ECO:0000256" key="8">
    <source>
        <dbReference type="ARBA" id="ARBA00023180"/>
    </source>
</evidence>
<keyword evidence="3" id="KW-0732">Signal</keyword>
<protein>
    <submittedName>
        <fullName evidence="11">DMBT1 protein</fullName>
    </submittedName>
</protein>
<keyword evidence="7 9" id="KW-1015">Disulfide bond</keyword>
<feature type="domain" description="SRCR" evidence="10">
    <location>
        <begin position="1"/>
        <end position="93"/>
    </location>
</feature>
<proteinExistence type="predicted"/>
<feature type="domain" description="SRCR" evidence="10">
    <location>
        <begin position="119"/>
        <end position="163"/>
    </location>
</feature>
<dbReference type="PROSITE" id="PS00420">
    <property type="entry name" value="SRCR_1"/>
    <property type="match status" value="1"/>
</dbReference>
<name>A0A7L3ZB27_FREGA</name>
<evidence type="ECO:0000256" key="2">
    <source>
        <dbReference type="ARBA" id="ARBA00022692"/>
    </source>
</evidence>
<dbReference type="FunFam" id="3.10.250.10:FF:000016">
    <property type="entry name" value="Scavenger receptor cysteine-rich protein type 12"/>
    <property type="match status" value="1"/>
</dbReference>
<feature type="disulfide bond" evidence="9">
    <location>
        <begin position="18"/>
        <end position="82"/>
    </location>
</feature>
<keyword evidence="2" id="KW-0812">Transmembrane</keyword>
<dbReference type="Proteomes" id="UP000563060">
    <property type="component" value="Unassembled WGS sequence"/>
</dbReference>
<keyword evidence="6" id="KW-0472">Membrane</keyword>
<comment type="caution">
    <text evidence="9">Lacks conserved residue(s) required for the propagation of feature annotation.</text>
</comment>
<dbReference type="GO" id="GO:0005886">
    <property type="term" value="C:plasma membrane"/>
    <property type="evidence" value="ECO:0007669"/>
    <property type="project" value="TreeGrafter"/>
</dbReference>
<dbReference type="PROSITE" id="PS50287">
    <property type="entry name" value="SRCR_2"/>
    <property type="match status" value="2"/>
</dbReference>
<dbReference type="GO" id="GO:0005615">
    <property type="term" value="C:extracellular space"/>
    <property type="evidence" value="ECO:0007669"/>
    <property type="project" value="TreeGrafter"/>
</dbReference>
<dbReference type="AlphaFoldDB" id="A0A7L3ZB27"/>
<accession>A0A7L3ZB27</accession>
<feature type="non-terminal residue" evidence="11">
    <location>
        <position position="163"/>
    </location>
</feature>
<dbReference type="InterPro" id="IPR036772">
    <property type="entry name" value="SRCR-like_dom_sf"/>
</dbReference>
<evidence type="ECO:0000256" key="1">
    <source>
        <dbReference type="ARBA" id="ARBA00004167"/>
    </source>
</evidence>
<dbReference type="SMART" id="SM00202">
    <property type="entry name" value="SR"/>
    <property type="match status" value="2"/>
</dbReference>
<reference evidence="11 12" key="1">
    <citation type="submission" date="2019-09" db="EMBL/GenBank/DDBJ databases">
        <title>Bird 10,000 Genomes (B10K) Project - Family phase.</title>
        <authorList>
            <person name="Zhang G."/>
        </authorList>
    </citation>
    <scope>NUCLEOTIDE SEQUENCE [LARGE SCALE GENOMIC DNA]</scope>
    <source>
        <strain evidence="11">B10K-DU-006-09</strain>
        <tissue evidence="11">Muscle</tissue>
    </source>
</reference>
<evidence type="ECO:0000256" key="3">
    <source>
        <dbReference type="ARBA" id="ARBA00022729"/>
    </source>
</evidence>
<evidence type="ECO:0000256" key="5">
    <source>
        <dbReference type="ARBA" id="ARBA00022989"/>
    </source>
</evidence>
<keyword evidence="4" id="KW-0677">Repeat</keyword>